<keyword evidence="2" id="KW-0378">Hydrolase</keyword>
<dbReference type="PANTHER" id="PTHR42988">
    <property type="entry name" value="PHOSPHOHYDROLASE"/>
    <property type="match status" value="1"/>
</dbReference>
<evidence type="ECO:0000256" key="1">
    <source>
        <dbReference type="ARBA" id="ARBA00022723"/>
    </source>
</evidence>
<comment type="similarity">
    <text evidence="4">Belongs to the cyclic nucleotide phosphodiesterase class-III family.</text>
</comment>
<evidence type="ECO:0000256" key="3">
    <source>
        <dbReference type="ARBA" id="ARBA00023004"/>
    </source>
</evidence>
<reference evidence="7 8" key="1">
    <citation type="journal article" date="2015" name="Genome Biol. Evol.">
        <title>Comparative Genomics of Listeria Sensu Lato: Genus-Wide Differences in Evolutionary Dynamics and the Progressive Gain of Complex, Potentially Pathogenicity-Related Traits through Lateral Gene Transfer.</title>
        <authorList>
            <person name="Chiara M."/>
            <person name="Caruso M."/>
            <person name="D'Erchia A.M."/>
            <person name="Manzari C."/>
            <person name="Fraccalvieri R."/>
            <person name="Goffredo E."/>
            <person name="Latorre L."/>
            <person name="Miccolupo A."/>
            <person name="Padalino I."/>
            <person name="Santagada G."/>
            <person name="Chiocco D."/>
            <person name="Pesole G."/>
            <person name="Horner D.S."/>
            <person name="Parisi A."/>
        </authorList>
    </citation>
    <scope>NUCLEOTIDE SEQUENCE [LARGE SCALE GENOMIC DNA]</scope>
    <source>
        <strain evidence="7 8">1991</strain>
    </source>
</reference>
<proteinExistence type="inferred from homology"/>
<feature type="domain" description="Calcineurin-like phosphoesterase" evidence="6">
    <location>
        <begin position="40"/>
        <end position="282"/>
    </location>
</feature>
<dbReference type="InterPro" id="IPR004843">
    <property type="entry name" value="Calcineurin-like_PHP"/>
</dbReference>
<comment type="caution">
    <text evidence="7">The sequence shown here is derived from an EMBL/GenBank/DDBJ whole genome shotgun (WGS) entry which is preliminary data.</text>
</comment>
<gene>
    <name evidence="7" type="ORF">X560_1139</name>
</gene>
<dbReference type="Gene3D" id="1.10.246.180">
    <property type="match status" value="1"/>
</dbReference>
<keyword evidence="5" id="KW-0732">Signal</keyword>
<dbReference type="PIRSF" id="PIRSF034890">
    <property type="entry name" value="Pesteras_lmo2642"/>
    <property type="match status" value="1"/>
</dbReference>
<dbReference type="InterPro" id="IPR012365">
    <property type="entry name" value="Pesteras_lmo2642"/>
</dbReference>
<dbReference type="SUPFAM" id="SSF56300">
    <property type="entry name" value="Metallo-dependent phosphatases"/>
    <property type="match status" value="1"/>
</dbReference>
<sequence length="436" mass="48270">MKRFTLIILLLGACTYLAACSSSEAKQTIHPIKNKTDISIRVATDIHYLAPELTDFGSAFETYVASGDGKALQVSDEMTDAFLADTAQNKTDILILSGDLTNNGERKSHENLAKKLKTIEKTGTDVYVIPGNHDINNPWARSFKADKQYKTDSITEQDFAKIYEDFGLKEAISKDKFSLSYLAPASKDVWLLMLDTNHYKSNMQLGSPQTDGGLTTGTLEWISEAAALAKENGVKVIPVMHHNLLNHSEVLRQGYTINYAEDVQNAFKKANFTFALSGHIHTQNIASEGSLTDITTNALSVYPHKYGKITYTGENALFHYQTGKVNLEAYAKQNGLTGAKFASFNQKDYDQFYMSGYGKAMEDLTMSDDFENYSDLEKEKMADTMALNNLSYFAGVAPPKSSGLALWEKAPTSFLKTYVLSTSGKPTHSNDEWTGK</sequence>
<organism evidence="7 8">
    <name type="scientific">Listeria fleischmannii 1991</name>
    <dbReference type="NCBI Taxonomy" id="1430899"/>
    <lineage>
        <taxon>Bacteria</taxon>
        <taxon>Bacillati</taxon>
        <taxon>Bacillota</taxon>
        <taxon>Bacilli</taxon>
        <taxon>Bacillales</taxon>
        <taxon>Listeriaceae</taxon>
        <taxon>Listeria</taxon>
    </lineage>
</organism>
<evidence type="ECO:0000313" key="8">
    <source>
        <dbReference type="Proteomes" id="UP000052258"/>
    </source>
</evidence>
<keyword evidence="1" id="KW-0479">Metal-binding</keyword>
<feature type="signal peptide" evidence="5">
    <location>
        <begin position="1"/>
        <end position="25"/>
    </location>
</feature>
<dbReference type="Pfam" id="PF00149">
    <property type="entry name" value="Metallophos"/>
    <property type="match status" value="1"/>
</dbReference>
<evidence type="ECO:0000256" key="5">
    <source>
        <dbReference type="SAM" id="SignalP"/>
    </source>
</evidence>
<dbReference type="OrthoDB" id="2036332at2"/>
<dbReference type="Gene3D" id="3.60.21.10">
    <property type="match status" value="1"/>
</dbReference>
<dbReference type="InterPro" id="IPR029052">
    <property type="entry name" value="Metallo-depent_PP-like"/>
</dbReference>
<dbReference type="Proteomes" id="UP000052258">
    <property type="component" value="Unassembled WGS sequence"/>
</dbReference>
<name>A0A0J8GHJ3_9LIST</name>
<evidence type="ECO:0000259" key="6">
    <source>
        <dbReference type="Pfam" id="PF00149"/>
    </source>
</evidence>
<feature type="chain" id="PRO_5005298288" evidence="5">
    <location>
        <begin position="26"/>
        <end position="436"/>
    </location>
</feature>
<keyword evidence="8" id="KW-1185">Reference proteome</keyword>
<evidence type="ECO:0000256" key="4">
    <source>
        <dbReference type="ARBA" id="ARBA00025742"/>
    </source>
</evidence>
<protein>
    <submittedName>
        <fullName evidence="7">Serine/threonine protein phosphatase family protein</fullName>
    </submittedName>
</protein>
<keyword evidence="3" id="KW-0408">Iron</keyword>
<accession>A0A0J8GHJ3</accession>
<dbReference type="PANTHER" id="PTHR42988:SF2">
    <property type="entry name" value="CYCLIC NUCLEOTIDE PHOSPHODIESTERASE CBUA0032-RELATED"/>
    <property type="match status" value="1"/>
</dbReference>
<dbReference type="RefSeq" id="WP_059139999.1">
    <property type="nucleotide sequence ID" value="NZ_KQ130613.1"/>
</dbReference>
<dbReference type="GO" id="GO:0046872">
    <property type="term" value="F:metal ion binding"/>
    <property type="evidence" value="ECO:0007669"/>
    <property type="project" value="UniProtKB-KW"/>
</dbReference>
<dbReference type="PATRIC" id="fig|1430899.3.peg.1174"/>
<evidence type="ECO:0000313" key="7">
    <source>
        <dbReference type="EMBL" id="KMT60213.1"/>
    </source>
</evidence>
<dbReference type="EMBL" id="AZHO01000011">
    <property type="protein sequence ID" value="KMT60213.1"/>
    <property type="molecule type" value="Genomic_DNA"/>
</dbReference>
<dbReference type="InterPro" id="IPR050884">
    <property type="entry name" value="CNP_phosphodiesterase-III"/>
</dbReference>
<evidence type="ECO:0000256" key="2">
    <source>
        <dbReference type="ARBA" id="ARBA00022801"/>
    </source>
</evidence>
<dbReference type="GO" id="GO:0016787">
    <property type="term" value="F:hydrolase activity"/>
    <property type="evidence" value="ECO:0007669"/>
    <property type="project" value="UniProtKB-KW"/>
</dbReference>
<dbReference type="AlphaFoldDB" id="A0A0J8GHJ3"/>